<dbReference type="RefSeq" id="WP_061101564.1">
    <property type="nucleotide sequence ID" value="NZ_KQ961784.1"/>
</dbReference>
<organism evidence="1 2">
    <name type="scientific">Peptostreptococcus anaerobius</name>
    <dbReference type="NCBI Taxonomy" id="1261"/>
    <lineage>
        <taxon>Bacteria</taxon>
        <taxon>Bacillati</taxon>
        <taxon>Bacillota</taxon>
        <taxon>Clostridia</taxon>
        <taxon>Peptostreptococcales</taxon>
        <taxon>Peptostreptococcaceae</taxon>
        <taxon>Peptostreptococcus</taxon>
    </lineage>
</organism>
<evidence type="ECO:0008006" key="3">
    <source>
        <dbReference type="Google" id="ProtNLM"/>
    </source>
</evidence>
<comment type="caution">
    <text evidence="1">The sequence shown here is derived from an EMBL/GenBank/DDBJ whole genome shotgun (WGS) entry which is preliminary data.</text>
</comment>
<dbReference type="SUPFAM" id="SSF88659">
    <property type="entry name" value="Sigma3 and sigma4 domains of RNA polymerase sigma factors"/>
    <property type="match status" value="1"/>
</dbReference>
<gene>
    <name evidence="1" type="ORF">HMPREF3195_00144</name>
</gene>
<evidence type="ECO:0000313" key="2">
    <source>
        <dbReference type="Proteomes" id="UP000070326"/>
    </source>
</evidence>
<accession>A0A135YZ04</accession>
<name>A0A135YZ04_9FIRM</name>
<proteinExistence type="predicted"/>
<dbReference type="AlphaFoldDB" id="A0A135YZ04"/>
<protein>
    <recommendedName>
        <fullName evidence="3">DUF1492 domain-containing protein</fullName>
    </recommendedName>
</protein>
<dbReference type="STRING" id="1261.HMPREF3195_00144"/>
<dbReference type="PATRIC" id="fig|1261.5.peg.146"/>
<dbReference type="InterPro" id="IPR013324">
    <property type="entry name" value="RNA_pol_sigma_r3/r4-like"/>
</dbReference>
<dbReference type="EMBL" id="LSQZ01000004">
    <property type="protein sequence ID" value="KXI14623.1"/>
    <property type="molecule type" value="Genomic_DNA"/>
</dbReference>
<sequence length="138" mass="16144">MDKKMVKANLQRVYLIKKNIKTLEEQLMEIDTKIKGGAITYSEKVQTSGLGSTESLMCKAVDLQYKINSIISEKLKLIDEIVGNIYKINDNTLEIILKMRYIDCYNWEKIAEKTGYTIRQVHRLHNRALEKYSHIIEF</sequence>
<evidence type="ECO:0000313" key="1">
    <source>
        <dbReference type="EMBL" id="KXI14623.1"/>
    </source>
</evidence>
<dbReference type="InterPro" id="IPR036388">
    <property type="entry name" value="WH-like_DNA-bd_sf"/>
</dbReference>
<reference evidence="1 2" key="1">
    <citation type="submission" date="2016-02" db="EMBL/GenBank/DDBJ databases">
        <authorList>
            <person name="Wen L."/>
            <person name="He K."/>
            <person name="Yang H."/>
        </authorList>
    </citation>
    <scope>NUCLEOTIDE SEQUENCE [LARGE SCALE GENOMIC DNA]</scope>
    <source>
        <strain evidence="1 2">MJR8628A</strain>
    </source>
</reference>
<dbReference type="Gene3D" id="1.10.10.10">
    <property type="entry name" value="Winged helix-like DNA-binding domain superfamily/Winged helix DNA-binding domain"/>
    <property type="match status" value="1"/>
</dbReference>
<dbReference type="Proteomes" id="UP000070326">
    <property type="component" value="Unassembled WGS sequence"/>
</dbReference>